<dbReference type="PANTHER" id="PTHR33070">
    <property type="entry name" value="OS06G0725500 PROTEIN"/>
    <property type="match status" value="1"/>
</dbReference>
<dbReference type="GO" id="GO:0048364">
    <property type="term" value="P:root development"/>
    <property type="evidence" value="ECO:0007669"/>
    <property type="project" value="InterPro"/>
</dbReference>
<accession>A0AAW2L8E1</accession>
<evidence type="ECO:0000313" key="1">
    <source>
        <dbReference type="EMBL" id="KAL0314451.1"/>
    </source>
</evidence>
<name>A0AAW2L8E1_9LAMI</name>
<dbReference type="EMBL" id="JACGWK010000015">
    <property type="protein sequence ID" value="KAL0314451.1"/>
    <property type="molecule type" value="Genomic_DNA"/>
</dbReference>
<organism evidence="1">
    <name type="scientific">Sesamum angustifolium</name>
    <dbReference type="NCBI Taxonomy" id="2727405"/>
    <lineage>
        <taxon>Eukaryota</taxon>
        <taxon>Viridiplantae</taxon>
        <taxon>Streptophyta</taxon>
        <taxon>Embryophyta</taxon>
        <taxon>Tracheophyta</taxon>
        <taxon>Spermatophyta</taxon>
        <taxon>Magnoliopsida</taxon>
        <taxon>eudicotyledons</taxon>
        <taxon>Gunneridae</taxon>
        <taxon>Pentapetalae</taxon>
        <taxon>asterids</taxon>
        <taxon>lamiids</taxon>
        <taxon>Lamiales</taxon>
        <taxon>Pedaliaceae</taxon>
        <taxon>Sesamum</taxon>
    </lineage>
</organism>
<gene>
    <name evidence="1" type="ORF">Sangu_2289500</name>
</gene>
<dbReference type="GO" id="GO:0048367">
    <property type="term" value="P:shoot system development"/>
    <property type="evidence" value="ECO:0007669"/>
    <property type="project" value="InterPro"/>
</dbReference>
<dbReference type="Pfam" id="PF03087">
    <property type="entry name" value="BPS1"/>
    <property type="match status" value="1"/>
</dbReference>
<dbReference type="InterPro" id="IPR004320">
    <property type="entry name" value="BPS1_pln"/>
</dbReference>
<sequence length="285" mass="31743">MAYHARSNSLPSKSHPTVEDFEDHLIRLKSSAEATSSSASSVCTNLDSLNNLHESINNLIQLPSMKQAFVLEQGRSWALELLDGSMRLLDCCGIAKDITAIVKESVQELESSLRTSRGEAVMAHDIDAYMSSRREVYKRIKKCIKNMKSSKQFSPNAILDTDQDLKTITGTLKESKAIGFSILKSVMMLLSGEKANSKPRSWSLVPKLTLSRRIHSAMDQENEVHDFSVLNNHKSLKGIDAVAVPDLLKQLKASEMAIQEIEEGLESFFSNLVQERVSLLNALRH</sequence>
<reference evidence="1" key="1">
    <citation type="submission" date="2020-06" db="EMBL/GenBank/DDBJ databases">
        <authorList>
            <person name="Li T."/>
            <person name="Hu X."/>
            <person name="Zhang T."/>
            <person name="Song X."/>
            <person name="Zhang H."/>
            <person name="Dai N."/>
            <person name="Sheng W."/>
            <person name="Hou X."/>
            <person name="Wei L."/>
        </authorList>
    </citation>
    <scope>NUCLEOTIDE SEQUENCE</scope>
    <source>
        <strain evidence="1">G01</strain>
        <tissue evidence="1">Leaf</tissue>
    </source>
</reference>
<dbReference type="PANTHER" id="PTHR33070:SF129">
    <property type="entry name" value="DUF241 DOMAIN PROTEIN"/>
    <property type="match status" value="1"/>
</dbReference>
<dbReference type="AlphaFoldDB" id="A0AAW2L8E1"/>
<proteinExistence type="predicted"/>
<protein>
    <submittedName>
        <fullName evidence="1">Uncharacterized protein</fullName>
    </submittedName>
</protein>
<comment type="caution">
    <text evidence="1">The sequence shown here is derived from an EMBL/GenBank/DDBJ whole genome shotgun (WGS) entry which is preliminary data.</text>
</comment>
<reference evidence="1" key="2">
    <citation type="journal article" date="2024" name="Plant">
        <title>Genomic evolution and insights into agronomic trait innovations of Sesamum species.</title>
        <authorList>
            <person name="Miao H."/>
            <person name="Wang L."/>
            <person name="Qu L."/>
            <person name="Liu H."/>
            <person name="Sun Y."/>
            <person name="Le M."/>
            <person name="Wang Q."/>
            <person name="Wei S."/>
            <person name="Zheng Y."/>
            <person name="Lin W."/>
            <person name="Duan Y."/>
            <person name="Cao H."/>
            <person name="Xiong S."/>
            <person name="Wang X."/>
            <person name="Wei L."/>
            <person name="Li C."/>
            <person name="Ma Q."/>
            <person name="Ju M."/>
            <person name="Zhao R."/>
            <person name="Li G."/>
            <person name="Mu C."/>
            <person name="Tian Q."/>
            <person name="Mei H."/>
            <person name="Zhang T."/>
            <person name="Gao T."/>
            <person name="Zhang H."/>
        </authorList>
    </citation>
    <scope>NUCLEOTIDE SEQUENCE</scope>
    <source>
        <strain evidence="1">G01</strain>
    </source>
</reference>